<name>A0ABU7AIR4_9TELE</name>
<dbReference type="Proteomes" id="UP001345963">
    <property type="component" value="Unassembled WGS sequence"/>
</dbReference>
<protein>
    <submittedName>
        <fullName evidence="2">Uncharacterized protein</fullName>
    </submittedName>
</protein>
<reference evidence="2 3" key="1">
    <citation type="submission" date="2021-07" db="EMBL/GenBank/DDBJ databases">
        <authorList>
            <person name="Palmer J.M."/>
        </authorList>
    </citation>
    <scope>NUCLEOTIDE SEQUENCE [LARGE SCALE GENOMIC DNA]</scope>
    <source>
        <strain evidence="2 3">AT_MEX2019</strain>
        <tissue evidence="2">Muscle</tissue>
    </source>
</reference>
<sequence>MSTAHTDIVILFCCLVVNKPQPFYSAFQGYRNMNKVLSGQDFILQDLNFRTPRKSLEVSHCSTKPSYFLDKTRKSSAEKIPQKQAAKTPKPGLQREREHFSLLLWIIYWPL</sequence>
<accession>A0ABU7AIR4</accession>
<feature type="compositionally biased region" description="Basic and acidic residues" evidence="1">
    <location>
        <begin position="72"/>
        <end position="81"/>
    </location>
</feature>
<gene>
    <name evidence="2" type="ORF">ATANTOWER_023349</name>
</gene>
<feature type="region of interest" description="Disordered" evidence="1">
    <location>
        <begin position="72"/>
        <end position="93"/>
    </location>
</feature>
<feature type="non-terminal residue" evidence="2">
    <location>
        <position position="111"/>
    </location>
</feature>
<comment type="caution">
    <text evidence="2">The sequence shown here is derived from an EMBL/GenBank/DDBJ whole genome shotgun (WGS) entry which is preliminary data.</text>
</comment>
<organism evidence="2 3">
    <name type="scientific">Ataeniobius toweri</name>
    <dbReference type="NCBI Taxonomy" id="208326"/>
    <lineage>
        <taxon>Eukaryota</taxon>
        <taxon>Metazoa</taxon>
        <taxon>Chordata</taxon>
        <taxon>Craniata</taxon>
        <taxon>Vertebrata</taxon>
        <taxon>Euteleostomi</taxon>
        <taxon>Actinopterygii</taxon>
        <taxon>Neopterygii</taxon>
        <taxon>Teleostei</taxon>
        <taxon>Neoteleostei</taxon>
        <taxon>Acanthomorphata</taxon>
        <taxon>Ovalentaria</taxon>
        <taxon>Atherinomorphae</taxon>
        <taxon>Cyprinodontiformes</taxon>
        <taxon>Goodeidae</taxon>
        <taxon>Ataeniobius</taxon>
    </lineage>
</organism>
<evidence type="ECO:0000313" key="3">
    <source>
        <dbReference type="Proteomes" id="UP001345963"/>
    </source>
</evidence>
<proteinExistence type="predicted"/>
<dbReference type="EMBL" id="JAHUTI010015017">
    <property type="protein sequence ID" value="MED6237354.1"/>
    <property type="molecule type" value="Genomic_DNA"/>
</dbReference>
<evidence type="ECO:0000313" key="2">
    <source>
        <dbReference type="EMBL" id="MED6237354.1"/>
    </source>
</evidence>
<keyword evidence="3" id="KW-1185">Reference proteome</keyword>
<evidence type="ECO:0000256" key="1">
    <source>
        <dbReference type="SAM" id="MobiDB-lite"/>
    </source>
</evidence>